<keyword evidence="1" id="KW-0812">Transmembrane</keyword>
<reference evidence="3 4" key="1">
    <citation type="submission" date="2024-02" db="EMBL/GenBank/DDBJ databases">
        <title>First draft genome assembly of two strains of Seiridium cardinale.</title>
        <authorList>
            <person name="Emiliani G."/>
            <person name="Scali E."/>
        </authorList>
    </citation>
    <scope>NUCLEOTIDE SEQUENCE [LARGE SCALE GENOMIC DNA]</scope>
    <source>
        <strain evidence="3 4">BM-138-000479</strain>
    </source>
</reference>
<keyword evidence="2" id="KW-0732">Signal</keyword>
<organism evidence="3 4">
    <name type="scientific">Seiridium cardinale</name>
    <dbReference type="NCBI Taxonomy" id="138064"/>
    <lineage>
        <taxon>Eukaryota</taxon>
        <taxon>Fungi</taxon>
        <taxon>Dikarya</taxon>
        <taxon>Ascomycota</taxon>
        <taxon>Pezizomycotina</taxon>
        <taxon>Sordariomycetes</taxon>
        <taxon>Xylariomycetidae</taxon>
        <taxon>Amphisphaeriales</taxon>
        <taxon>Sporocadaceae</taxon>
        <taxon>Seiridium</taxon>
    </lineage>
</organism>
<dbReference type="EMBL" id="JARVKM010000009">
    <property type="protein sequence ID" value="KAK9779873.1"/>
    <property type="molecule type" value="Genomic_DNA"/>
</dbReference>
<keyword evidence="4" id="KW-1185">Reference proteome</keyword>
<feature type="transmembrane region" description="Helical" evidence="1">
    <location>
        <begin position="80"/>
        <end position="102"/>
    </location>
</feature>
<comment type="caution">
    <text evidence="3">The sequence shown here is derived from an EMBL/GenBank/DDBJ whole genome shotgun (WGS) entry which is preliminary data.</text>
</comment>
<accession>A0ABR2Y1D6</accession>
<proteinExistence type="predicted"/>
<evidence type="ECO:0000313" key="4">
    <source>
        <dbReference type="Proteomes" id="UP001465668"/>
    </source>
</evidence>
<protein>
    <submittedName>
        <fullName evidence="3">Uncharacterized protein</fullName>
    </submittedName>
</protein>
<evidence type="ECO:0000256" key="1">
    <source>
        <dbReference type="SAM" id="Phobius"/>
    </source>
</evidence>
<evidence type="ECO:0000313" key="3">
    <source>
        <dbReference type="EMBL" id="KAK9779873.1"/>
    </source>
</evidence>
<keyword evidence="1" id="KW-1133">Transmembrane helix</keyword>
<feature type="signal peptide" evidence="2">
    <location>
        <begin position="1"/>
        <end position="19"/>
    </location>
</feature>
<dbReference type="Proteomes" id="UP001465668">
    <property type="component" value="Unassembled WGS sequence"/>
</dbReference>
<name>A0ABR2Y1D6_9PEZI</name>
<evidence type="ECO:0000256" key="2">
    <source>
        <dbReference type="SAM" id="SignalP"/>
    </source>
</evidence>
<keyword evidence="1" id="KW-0472">Membrane</keyword>
<sequence length="108" mass="11568">MFYILFILNIILCATIGQAAPVPYIYNGLKPTSHDYVVTAGSAVVDLIRAGLLTRDEASSNGTETTPQIDGSAGTYLDPAAWGAIIGGAVACLLLVFCLFWCGKRQRW</sequence>
<feature type="chain" id="PRO_5047128839" evidence="2">
    <location>
        <begin position="20"/>
        <end position="108"/>
    </location>
</feature>
<gene>
    <name evidence="3" type="ORF">SCAR479_03480</name>
</gene>